<keyword evidence="8 10" id="KW-1133">Transmembrane helix</keyword>
<dbReference type="SUPFAM" id="SSF55008">
    <property type="entry name" value="HMA, heavy metal-associated domain"/>
    <property type="match status" value="1"/>
</dbReference>
<evidence type="ECO:0000256" key="2">
    <source>
        <dbReference type="ARBA" id="ARBA00006024"/>
    </source>
</evidence>
<feature type="transmembrane region" description="Helical" evidence="10">
    <location>
        <begin position="374"/>
        <end position="397"/>
    </location>
</feature>
<evidence type="ECO:0000256" key="8">
    <source>
        <dbReference type="ARBA" id="ARBA00022989"/>
    </source>
</evidence>
<dbReference type="InterPro" id="IPR023299">
    <property type="entry name" value="ATPase_P-typ_cyto_dom_N"/>
</dbReference>
<evidence type="ECO:0000256" key="9">
    <source>
        <dbReference type="ARBA" id="ARBA00023136"/>
    </source>
</evidence>
<dbReference type="PRINTS" id="PR00943">
    <property type="entry name" value="CUATPASE"/>
</dbReference>
<gene>
    <name evidence="12" type="ORF">HELGO_WM26183</name>
</gene>
<dbReference type="InterPro" id="IPR008250">
    <property type="entry name" value="ATPase_P-typ_transduc_dom_A_sf"/>
</dbReference>
<dbReference type="SUPFAM" id="SSF81665">
    <property type="entry name" value="Calcium ATPase, transmembrane domain M"/>
    <property type="match status" value="1"/>
</dbReference>
<feature type="transmembrane region" description="Helical" evidence="10">
    <location>
        <begin position="188"/>
        <end position="207"/>
    </location>
</feature>
<feature type="non-terminal residue" evidence="12">
    <location>
        <position position="1"/>
    </location>
</feature>
<dbReference type="SFLD" id="SFLDG00002">
    <property type="entry name" value="C1.7:_P-type_atpase_like"/>
    <property type="match status" value="1"/>
</dbReference>
<evidence type="ECO:0000313" key="12">
    <source>
        <dbReference type="EMBL" id="CAA6829982.1"/>
    </source>
</evidence>
<dbReference type="SUPFAM" id="SSF56784">
    <property type="entry name" value="HAD-like"/>
    <property type="match status" value="1"/>
</dbReference>
<dbReference type="PANTHER" id="PTHR43520">
    <property type="entry name" value="ATP7, ISOFORM B"/>
    <property type="match status" value="1"/>
</dbReference>
<dbReference type="GO" id="GO:0043682">
    <property type="term" value="F:P-type divalent copper transporter activity"/>
    <property type="evidence" value="ECO:0007669"/>
    <property type="project" value="TreeGrafter"/>
</dbReference>
<feature type="transmembrane region" description="Helical" evidence="10">
    <location>
        <begin position="157"/>
        <end position="176"/>
    </location>
</feature>
<dbReference type="InterPro" id="IPR044492">
    <property type="entry name" value="P_typ_ATPase_HD_dom"/>
</dbReference>
<proteinExistence type="inferred from homology"/>
<dbReference type="SFLD" id="SFLDS00003">
    <property type="entry name" value="Haloacid_Dehalogenase"/>
    <property type="match status" value="1"/>
</dbReference>
<feature type="transmembrane region" description="Helical" evidence="10">
    <location>
        <begin position="685"/>
        <end position="707"/>
    </location>
</feature>
<dbReference type="GO" id="GO:0055070">
    <property type="term" value="P:copper ion homeostasis"/>
    <property type="evidence" value="ECO:0007669"/>
    <property type="project" value="TreeGrafter"/>
</dbReference>
<keyword evidence="6 10" id="KW-0067">ATP-binding</keyword>
<feature type="transmembrane region" description="Helical" evidence="10">
    <location>
        <begin position="713"/>
        <end position="731"/>
    </location>
</feature>
<dbReference type="InterPro" id="IPR018303">
    <property type="entry name" value="ATPase_P-typ_P_site"/>
</dbReference>
<keyword evidence="3 10" id="KW-0812">Transmembrane</keyword>
<dbReference type="GO" id="GO:0016887">
    <property type="term" value="F:ATP hydrolysis activity"/>
    <property type="evidence" value="ECO:0007669"/>
    <property type="project" value="InterPro"/>
</dbReference>
<dbReference type="AlphaFoldDB" id="A0A6S6UL77"/>
<dbReference type="EC" id="3.6.3.3" evidence="12"/>
<dbReference type="Gene3D" id="3.40.1110.10">
    <property type="entry name" value="Calcium-transporting ATPase, cytoplasmic domain N"/>
    <property type="match status" value="1"/>
</dbReference>
<keyword evidence="4 10" id="KW-0479">Metal-binding</keyword>
<reference evidence="12" key="1">
    <citation type="submission" date="2020-01" db="EMBL/GenBank/DDBJ databases">
        <authorList>
            <person name="Meier V. D."/>
            <person name="Meier V D."/>
        </authorList>
    </citation>
    <scope>NUCLEOTIDE SEQUENCE</scope>
    <source>
        <strain evidence="12">HLG_WM_MAG_10</strain>
    </source>
</reference>
<name>A0A6S6UL77_9BACT</name>
<dbReference type="InterPro" id="IPR059000">
    <property type="entry name" value="ATPase_P-type_domA"/>
</dbReference>
<dbReference type="PROSITE" id="PS50846">
    <property type="entry name" value="HMA_2"/>
    <property type="match status" value="1"/>
</dbReference>
<evidence type="ECO:0000256" key="5">
    <source>
        <dbReference type="ARBA" id="ARBA00022741"/>
    </source>
</evidence>
<dbReference type="GO" id="GO:0005886">
    <property type="term" value="C:plasma membrane"/>
    <property type="evidence" value="ECO:0007669"/>
    <property type="project" value="UniProtKB-SubCell"/>
</dbReference>
<dbReference type="NCBIfam" id="TIGR01511">
    <property type="entry name" value="ATPase-IB1_Cu"/>
    <property type="match status" value="1"/>
</dbReference>
<dbReference type="InterPro" id="IPR001757">
    <property type="entry name" value="P_typ_ATPase"/>
</dbReference>
<dbReference type="Gene3D" id="3.30.70.100">
    <property type="match status" value="1"/>
</dbReference>
<dbReference type="SUPFAM" id="SSF81653">
    <property type="entry name" value="Calcium ATPase, transduction domain A"/>
    <property type="match status" value="1"/>
</dbReference>
<dbReference type="Gene3D" id="3.40.50.1000">
    <property type="entry name" value="HAD superfamily/HAD-like"/>
    <property type="match status" value="1"/>
</dbReference>
<dbReference type="PROSITE" id="PS01229">
    <property type="entry name" value="COF_2"/>
    <property type="match status" value="1"/>
</dbReference>
<dbReference type="InterPro" id="IPR023298">
    <property type="entry name" value="ATPase_P-typ_TM_dom_sf"/>
</dbReference>
<dbReference type="GO" id="GO:0005507">
    <property type="term" value="F:copper ion binding"/>
    <property type="evidence" value="ECO:0007669"/>
    <property type="project" value="TreeGrafter"/>
</dbReference>
<dbReference type="EMBL" id="CACVAQ010000527">
    <property type="protein sequence ID" value="CAA6829982.1"/>
    <property type="molecule type" value="Genomic_DNA"/>
</dbReference>
<evidence type="ECO:0000256" key="6">
    <source>
        <dbReference type="ARBA" id="ARBA00022840"/>
    </source>
</evidence>
<dbReference type="Pfam" id="PF00403">
    <property type="entry name" value="HMA"/>
    <property type="match status" value="1"/>
</dbReference>
<evidence type="ECO:0000256" key="10">
    <source>
        <dbReference type="RuleBase" id="RU362081"/>
    </source>
</evidence>
<dbReference type="FunFam" id="2.70.150.10:FF:000002">
    <property type="entry name" value="Copper-transporting ATPase 1, putative"/>
    <property type="match status" value="1"/>
</dbReference>
<comment type="similarity">
    <text evidence="2 10">Belongs to the cation transport ATPase (P-type) (TC 3.A.3) family. Type IB subfamily.</text>
</comment>
<keyword evidence="9 10" id="KW-0472">Membrane</keyword>
<dbReference type="Pfam" id="PF00122">
    <property type="entry name" value="E1-E2_ATPase"/>
    <property type="match status" value="1"/>
</dbReference>
<dbReference type="SFLD" id="SFLDF00027">
    <property type="entry name" value="p-type_atpase"/>
    <property type="match status" value="1"/>
</dbReference>
<keyword evidence="7" id="KW-1278">Translocase</keyword>
<dbReference type="InterPro" id="IPR036163">
    <property type="entry name" value="HMA_dom_sf"/>
</dbReference>
<dbReference type="NCBIfam" id="TIGR01525">
    <property type="entry name" value="ATPase-IB_hvy"/>
    <property type="match status" value="1"/>
</dbReference>
<dbReference type="CDD" id="cd02094">
    <property type="entry name" value="P-type_ATPase_Cu-like"/>
    <property type="match status" value="1"/>
</dbReference>
<dbReference type="Gene3D" id="2.70.150.10">
    <property type="entry name" value="Calcium-transporting ATPase, cytoplasmic transduction domain A"/>
    <property type="match status" value="1"/>
</dbReference>
<protein>
    <submittedName>
        <fullName evidence="12">Lead, cadmium, zinc and mercury transporting ATPase ))</fullName>
        <ecNumber evidence="12">3.6.3.3</ecNumber>
        <ecNumber evidence="12">3.6.3.4</ecNumber>
        <ecNumber evidence="12">3.6.3.5</ecNumber>
    </submittedName>
</protein>
<feature type="transmembrane region" description="Helical" evidence="10">
    <location>
        <begin position="124"/>
        <end position="145"/>
    </location>
</feature>
<dbReference type="EC" id="3.6.3.4" evidence="12"/>
<dbReference type="InterPro" id="IPR027256">
    <property type="entry name" value="P-typ_ATPase_IB"/>
</dbReference>
<keyword evidence="12" id="KW-0378">Hydrolase</keyword>
<evidence type="ECO:0000259" key="11">
    <source>
        <dbReference type="PROSITE" id="PS50846"/>
    </source>
</evidence>
<dbReference type="InterPro" id="IPR036412">
    <property type="entry name" value="HAD-like_sf"/>
</dbReference>
<keyword evidence="10" id="KW-1003">Cell membrane</keyword>
<feature type="transmembrane region" description="Helical" evidence="10">
    <location>
        <begin position="341"/>
        <end position="362"/>
    </location>
</feature>
<dbReference type="GO" id="GO:0012505">
    <property type="term" value="C:endomembrane system"/>
    <property type="evidence" value="ECO:0007669"/>
    <property type="project" value="UniProtKB-SubCell"/>
</dbReference>
<dbReference type="PANTHER" id="PTHR43520:SF8">
    <property type="entry name" value="P-TYPE CU(+) TRANSPORTER"/>
    <property type="match status" value="1"/>
</dbReference>
<feature type="transmembrane region" description="Helical" evidence="10">
    <location>
        <begin position="98"/>
        <end position="118"/>
    </location>
</feature>
<feature type="domain" description="HMA" evidence="11">
    <location>
        <begin position="7"/>
        <end position="73"/>
    </location>
</feature>
<dbReference type="EC" id="3.6.3.5" evidence="12"/>
<organism evidence="12">
    <name type="scientific">uncultured Aureispira sp</name>
    <dbReference type="NCBI Taxonomy" id="1331704"/>
    <lineage>
        <taxon>Bacteria</taxon>
        <taxon>Pseudomonadati</taxon>
        <taxon>Bacteroidota</taxon>
        <taxon>Saprospiria</taxon>
        <taxon>Saprospirales</taxon>
        <taxon>Saprospiraceae</taxon>
        <taxon>Aureispira</taxon>
        <taxon>environmental samples</taxon>
    </lineage>
</organism>
<evidence type="ECO:0000256" key="4">
    <source>
        <dbReference type="ARBA" id="ARBA00022723"/>
    </source>
</evidence>
<dbReference type="NCBIfam" id="TIGR01494">
    <property type="entry name" value="ATPase_P-type"/>
    <property type="match status" value="1"/>
</dbReference>
<dbReference type="CDD" id="cd00371">
    <property type="entry name" value="HMA"/>
    <property type="match status" value="1"/>
</dbReference>
<dbReference type="GO" id="GO:0005524">
    <property type="term" value="F:ATP binding"/>
    <property type="evidence" value="ECO:0007669"/>
    <property type="project" value="UniProtKB-UniRule"/>
</dbReference>
<sequence length="734" mass="79174">VMSMEKTMEIYDIEGLACASCASSAQNVLGRLEGVTEVRVNYATKTAAVETTSSTMGMEVLNEKLARLGFVLHRKNKDAYKKRQERAQKALATLRKQLLIGGFFALPLFVLAMFFPTIPYSNYTMFGLTLPILFWSGRHFFVSAAKQASILKVNMDSLVALGTGTAFLFSTFNTFFPRVLEASGMIPHVYFEAVGVLLVFVLLGKYLEAKANQQTSSAIEELLAMQATTVQLLESGVEKKMPIEIIQVNDILKIRPGDVIPLDGVLLEGTANIDESMLTGEAFFVSKMKGNTVFGGTILQQGSFTMQVTQIGKNTVLAQIIALVEQAQSTKVPIQKLVDKIASIFVPVVMAIALLTFLVWWARGLWVEGLVNAVAVLVVACPCALGLATPTAIMVGIGAAAKKGILMQNVAAIEAAGAIDSIVLDKTGTITEGKPQVTGLEWKASLENQGFLEGVLLAMENESEHPIAKELVAYYQKQGKEISVSVQQFKNHSGFGLSAEVDGNVYYLGNQAFLTEQDIAIDGRLAEVANTYQKAANTLVFFANKETTLAVIGLSDVVKKHAPQAIKTLQATGKTVYMLTGDNEQTAAHVAQQVGIASYQANVLPKDKIAFVQALQATGKKVMMVGDGINDAPALAQATIGVAMNSGTSVAISSADIVLRQNDLRQLTTILSTSKQMVRIIRQNLFWAFIYNILLIPIAAGVLYPWGLLLNPMIAGGAMAFSSIFVVMNSLRLK</sequence>
<accession>A0A6S6UL77</accession>
<dbReference type="PROSITE" id="PS00154">
    <property type="entry name" value="ATPASE_E1_E2"/>
    <property type="match status" value="1"/>
</dbReference>
<comment type="subcellular location">
    <subcellularLocation>
        <location evidence="10">Cell membrane</location>
    </subcellularLocation>
    <subcellularLocation>
        <location evidence="1">Endomembrane system</location>
        <topology evidence="1">Multi-pass membrane protein</topology>
    </subcellularLocation>
</comment>
<keyword evidence="5 10" id="KW-0547">Nucleotide-binding</keyword>
<evidence type="ECO:0000256" key="7">
    <source>
        <dbReference type="ARBA" id="ARBA00022967"/>
    </source>
</evidence>
<dbReference type="Pfam" id="PF00702">
    <property type="entry name" value="Hydrolase"/>
    <property type="match status" value="1"/>
</dbReference>
<dbReference type="InterPro" id="IPR023214">
    <property type="entry name" value="HAD_sf"/>
</dbReference>
<evidence type="ECO:0000256" key="1">
    <source>
        <dbReference type="ARBA" id="ARBA00004127"/>
    </source>
</evidence>
<dbReference type="InterPro" id="IPR006121">
    <property type="entry name" value="HMA_dom"/>
</dbReference>
<evidence type="ECO:0000256" key="3">
    <source>
        <dbReference type="ARBA" id="ARBA00022692"/>
    </source>
</evidence>
<dbReference type="PRINTS" id="PR00119">
    <property type="entry name" value="CATATPASE"/>
</dbReference>